<evidence type="ECO:0000313" key="4">
    <source>
        <dbReference type="Proteomes" id="UP000185639"/>
    </source>
</evidence>
<dbReference type="PANTHER" id="PTHR43265">
    <property type="entry name" value="ESTERASE ESTD"/>
    <property type="match status" value="1"/>
</dbReference>
<dbReference type="RefSeq" id="WP_245820025.1">
    <property type="nucleotide sequence ID" value="NZ_FTOH01000001.1"/>
</dbReference>
<evidence type="ECO:0000256" key="1">
    <source>
        <dbReference type="SAM" id="SignalP"/>
    </source>
</evidence>
<dbReference type="STRING" id="484498.SAMN05421686_101542"/>
<dbReference type="InterPro" id="IPR001375">
    <property type="entry name" value="Peptidase_S9_cat"/>
</dbReference>
<keyword evidence="4" id="KW-1185">Reference proteome</keyword>
<dbReference type="GO" id="GO:0006508">
    <property type="term" value="P:proteolysis"/>
    <property type="evidence" value="ECO:0007669"/>
    <property type="project" value="InterPro"/>
</dbReference>
<dbReference type="GO" id="GO:0008236">
    <property type="term" value="F:serine-type peptidase activity"/>
    <property type="evidence" value="ECO:0007669"/>
    <property type="project" value="InterPro"/>
</dbReference>
<evidence type="ECO:0000259" key="2">
    <source>
        <dbReference type="Pfam" id="PF00326"/>
    </source>
</evidence>
<dbReference type="Proteomes" id="UP000185639">
    <property type="component" value="Unassembled WGS sequence"/>
</dbReference>
<name>A0A1N7JAH2_9GAMM</name>
<sequence>MMKRKVLIFATIFFSVVVGAHEATTQTLKRQDGSLVDYYLLNKSDASPSDTLLLILQGSDCNSVLQVESIFSNLKNVWPEADLLLIEKYGITRELAFSSDAERSDCPHAYIQNDSPKQRVSDIKAVLREVRRDFAYPRFIVVGGSEGALVANLLAAEIDTIDATVAFNGGGQMFVDDVLHSIDAGAANSEEAVEAAQGFLGFSNHVLNSEPSDLQVSGHGYHWWYQMLSIDQLEILKEVNTPLLLIQGGRDSSVSPAKVSEMIESLRQVQKNNIEFIAYENLDHTFNDSLGLSHRKSVVEDIHSWLDSTLNQ</sequence>
<evidence type="ECO:0000313" key="3">
    <source>
        <dbReference type="EMBL" id="SIS46251.1"/>
    </source>
</evidence>
<dbReference type="Gene3D" id="3.40.50.1820">
    <property type="entry name" value="alpha/beta hydrolase"/>
    <property type="match status" value="1"/>
</dbReference>
<dbReference type="AlphaFoldDB" id="A0A1N7JAH2"/>
<dbReference type="Pfam" id="PF00326">
    <property type="entry name" value="Peptidase_S9"/>
    <property type="match status" value="1"/>
</dbReference>
<dbReference type="GO" id="GO:0052689">
    <property type="term" value="F:carboxylic ester hydrolase activity"/>
    <property type="evidence" value="ECO:0007669"/>
    <property type="project" value="TreeGrafter"/>
</dbReference>
<proteinExistence type="predicted"/>
<organism evidence="3 4">
    <name type="scientific">Thalassolituus maritimus</name>
    <dbReference type="NCBI Taxonomy" id="484498"/>
    <lineage>
        <taxon>Bacteria</taxon>
        <taxon>Pseudomonadati</taxon>
        <taxon>Pseudomonadota</taxon>
        <taxon>Gammaproteobacteria</taxon>
        <taxon>Oceanospirillales</taxon>
        <taxon>Oceanospirillaceae</taxon>
        <taxon>Thalassolituus</taxon>
    </lineage>
</organism>
<protein>
    <submittedName>
        <fullName evidence="3">Prolyl oligopeptidase family protein</fullName>
    </submittedName>
</protein>
<dbReference type="SUPFAM" id="SSF53474">
    <property type="entry name" value="alpha/beta-Hydrolases"/>
    <property type="match status" value="1"/>
</dbReference>
<gene>
    <name evidence="3" type="ORF">SAMN05421686_101542</name>
</gene>
<reference evidence="4" key="1">
    <citation type="submission" date="2017-01" db="EMBL/GenBank/DDBJ databases">
        <authorList>
            <person name="Varghese N."/>
            <person name="Submissions S."/>
        </authorList>
    </citation>
    <scope>NUCLEOTIDE SEQUENCE [LARGE SCALE GENOMIC DNA]</scope>
    <source>
        <strain evidence="4">DSM 24913</strain>
    </source>
</reference>
<feature type="signal peptide" evidence="1">
    <location>
        <begin position="1"/>
        <end position="20"/>
    </location>
</feature>
<dbReference type="PANTHER" id="PTHR43265:SF1">
    <property type="entry name" value="ESTERASE ESTD"/>
    <property type="match status" value="1"/>
</dbReference>
<dbReference type="InterPro" id="IPR053145">
    <property type="entry name" value="AB_hydrolase_Est10"/>
</dbReference>
<dbReference type="InterPro" id="IPR029058">
    <property type="entry name" value="AB_hydrolase_fold"/>
</dbReference>
<dbReference type="EMBL" id="FTOH01000001">
    <property type="protein sequence ID" value="SIS46251.1"/>
    <property type="molecule type" value="Genomic_DNA"/>
</dbReference>
<feature type="domain" description="Peptidase S9 prolyl oligopeptidase catalytic" evidence="2">
    <location>
        <begin position="218"/>
        <end position="311"/>
    </location>
</feature>
<keyword evidence="1" id="KW-0732">Signal</keyword>
<feature type="chain" id="PRO_5013337722" evidence="1">
    <location>
        <begin position="21"/>
        <end position="312"/>
    </location>
</feature>
<accession>A0A1N7JAH2</accession>